<accession>F2NFV9</accession>
<feature type="transmembrane region" description="Helical" evidence="1">
    <location>
        <begin position="44"/>
        <end position="66"/>
    </location>
</feature>
<sequence>MNQSERHPDTKKVFTTSWRAFYLYYLAIAICWFGPQLNPDFADQLGLSPAIGLVLGTLLLAGVWYLKWGQEYAADSEGVMKIWHYPRRREIVPWPDIAAIKIRCGLTQTLLGIGNIVIQKRQSADKEIVWYGMKNPKQIKTYLERGLDEFTSD</sequence>
<keyword evidence="1" id="KW-0472">Membrane</keyword>
<evidence type="ECO:0000256" key="1">
    <source>
        <dbReference type="SAM" id="Phobius"/>
    </source>
</evidence>
<dbReference type="HOGENOM" id="CLU_1710288_0_0_7"/>
<dbReference type="KEGG" id="dao:Desac_2407"/>
<protein>
    <recommendedName>
        <fullName evidence="4">DUF304 domain-containing protein</fullName>
    </recommendedName>
</protein>
<keyword evidence="1" id="KW-0812">Transmembrane</keyword>
<organism evidence="2 3">
    <name type="scientific">Desulfobacca acetoxidans (strain ATCC 700848 / DSM 11109 / ASRB2)</name>
    <dbReference type="NCBI Taxonomy" id="880072"/>
    <lineage>
        <taxon>Bacteria</taxon>
        <taxon>Pseudomonadati</taxon>
        <taxon>Thermodesulfobacteriota</taxon>
        <taxon>Desulfobaccia</taxon>
        <taxon>Desulfobaccales</taxon>
        <taxon>Desulfobaccaceae</taxon>
        <taxon>Desulfobacca</taxon>
    </lineage>
</organism>
<keyword evidence="3" id="KW-1185">Reference proteome</keyword>
<reference evidence="3" key="2">
    <citation type="submission" date="2011-03" db="EMBL/GenBank/DDBJ databases">
        <title>The complete genome of Desulfobacca acetoxidans DSM 11109.</title>
        <authorList>
            <consortium name="US DOE Joint Genome Institute (JGI-PGF)"/>
            <person name="Lucas S."/>
            <person name="Copeland A."/>
            <person name="Lapidus A."/>
            <person name="Bruce D."/>
            <person name="Goodwin L."/>
            <person name="Pitluck S."/>
            <person name="Peters L."/>
            <person name="Kyrpides N."/>
            <person name="Mavromatis K."/>
            <person name="Ivanova N."/>
            <person name="Ovchinnikova G."/>
            <person name="Teshima H."/>
            <person name="Detter J.C."/>
            <person name="Han C."/>
            <person name="Land M."/>
            <person name="Hauser L."/>
            <person name="Markowitz V."/>
            <person name="Cheng J.-F."/>
            <person name="Hugenholtz P."/>
            <person name="Woyke T."/>
            <person name="Wu D."/>
            <person name="Spring S."/>
            <person name="Schueler E."/>
            <person name="Brambilla E."/>
            <person name="Klenk H.-P."/>
            <person name="Eisen J.A."/>
        </authorList>
    </citation>
    <scope>NUCLEOTIDE SEQUENCE [LARGE SCALE GENOMIC DNA]</scope>
    <source>
        <strain evidence="3">ATCC 700848 / DSM 11109 / ASRB2</strain>
    </source>
</reference>
<keyword evidence="1" id="KW-1133">Transmembrane helix</keyword>
<dbReference type="STRING" id="880072.Desac_2407"/>
<gene>
    <name evidence="2" type="ordered locus">Desac_2407</name>
</gene>
<reference evidence="2 3" key="1">
    <citation type="journal article" date="2011" name="Stand. Genomic Sci.">
        <title>Complete genome sequence of the acetate-degrading sulfate reducer Desulfobacca acetoxidans type strain (ASRB2).</title>
        <authorList>
            <person name="Goker M."/>
            <person name="Teshima H."/>
            <person name="Lapidus A."/>
            <person name="Nolan M."/>
            <person name="Lucas S."/>
            <person name="Hammon N."/>
            <person name="Deshpande S."/>
            <person name="Cheng J.F."/>
            <person name="Tapia R."/>
            <person name="Han C."/>
            <person name="Goodwin L."/>
            <person name="Pitluck S."/>
            <person name="Huntemann M."/>
            <person name="Liolios K."/>
            <person name="Ivanova N."/>
            <person name="Pagani I."/>
            <person name="Mavromatis K."/>
            <person name="Ovchinikova G."/>
            <person name="Pati A."/>
            <person name="Chen A."/>
            <person name="Palaniappan K."/>
            <person name="Land M."/>
            <person name="Hauser L."/>
            <person name="Brambilla E.M."/>
            <person name="Rohde M."/>
            <person name="Spring S."/>
            <person name="Detter J.C."/>
            <person name="Woyke T."/>
            <person name="Bristow J."/>
            <person name="Eisen J.A."/>
            <person name="Markowitz V."/>
            <person name="Hugenholtz P."/>
            <person name="Kyrpides N.C."/>
            <person name="Klenk H.P."/>
        </authorList>
    </citation>
    <scope>NUCLEOTIDE SEQUENCE [LARGE SCALE GENOMIC DNA]</scope>
    <source>
        <strain evidence="3">ATCC 700848 / DSM 11109 / ASRB2</strain>
    </source>
</reference>
<name>F2NFV9_DESAR</name>
<dbReference type="RefSeq" id="WP_013707337.1">
    <property type="nucleotide sequence ID" value="NC_015388.1"/>
</dbReference>
<dbReference type="Proteomes" id="UP000000483">
    <property type="component" value="Chromosome"/>
</dbReference>
<dbReference type="AlphaFoldDB" id="F2NFV9"/>
<evidence type="ECO:0000313" key="2">
    <source>
        <dbReference type="EMBL" id="AEB10228.1"/>
    </source>
</evidence>
<evidence type="ECO:0008006" key="4">
    <source>
        <dbReference type="Google" id="ProtNLM"/>
    </source>
</evidence>
<feature type="transmembrane region" description="Helical" evidence="1">
    <location>
        <begin position="21"/>
        <end position="38"/>
    </location>
</feature>
<dbReference type="EMBL" id="CP002629">
    <property type="protein sequence ID" value="AEB10228.1"/>
    <property type="molecule type" value="Genomic_DNA"/>
</dbReference>
<evidence type="ECO:0000313" key="3">
    <source>
        <dbReference type="Proteomes" id="UP000000483"/>
    </source>
</evidence>
<proteinExistence type="predicted"/>
<dbReference type="eggNOG" id="COG3428">
    <property type="taxonomic scope" value="Bacteria"/>
</dbReference>